<dbReference type="NCBIfam" id="TIGR01733">
    <property type="entry name" value="AA-adenyl-dom"/>
    <property type="match status" value="1"/>
</dbReference>
<evidence type="ECO:0000313" key="5">
    <source>
        <dbReference type="EMBL" id="QTD50040.1"/>
    </source>
</evidence>
<dbReference type="KEGG" id="scor:J3U87_31030"/>
<feature type="compositionally biased region" description="Basic residues" evidence="3">
    <location>
        <begin position="1096"/>
        <end position="1114"/>
    </location>
</feature>
<dbReference type="Gene3D" id="3.40.50.12780">
    <property type="entry name" value="N-terminal domain of ligase-like"/>
    <property type="match status" value="1"/>
</dbReference>
<proteinExistence type="predicted"/>
<feature type="domain" description="Carrier" evidence="4">
    <location>
        <begin position="1007"/>
        <end position="1082"/>
    </location>
</feature>
<dbReference type="Pfam" id="PF00668">
    <property type="entry name" value="Condensation"/>
    <property type="match status" value="1"/>
</dbReference>
<protein>
    <submittedName>
        <fullName evidence="5">Amino acid adenylation domain-containing protein</fullName>
    </submittedName>
</protein>
<dbReference type="PROSITE" id="PS50075">
    <property type="entry name" value="CARRIER"/>
    <property type="match status" value="1"/>
</dbReference>
<dbReference type="GO" id="GO:0043041">
    <property type="term" value="P:amino acid activation for nonribosomal peptide biosynthetic process"/>
    <property type="evidence" value="ECO:0007669"/>
    <property type="project" value="TreeGrafter"/>
</dbReference>
<dbReference type="GO" id="GO:0003824">
    <property type="term" value="F:catalytic activity"/>
    <property type="evidence" value="ECO:0007669"/>
    <property type="project" value="InterPro"/>
</dbReference>
<dbReference type="AlphaFoldDB" id="A0A8A4TKH1"/>
<dbReference type="InterPro" id="IPR036736">
    <property type="entry name" value="ACP-like_sf"/>
</dbReference>
<dbReference type="SUPFAM" id="SSF52777">
    <property type="entry name" value="CoA-dependent acyltransferases"/>
    <property type="match status" value="2"/>
</dbReference>
<dbReference type="InterPro" id="IPR001242">
    <property type="entry name" value="Condensation_dom"/>
</dbReference>
<dbReference type="Pfam" id="PF00550">
    <property type="entry name" value="PP-binding"/>
    <property type="match status" value="1"/>
</dbReference>
<reference evidence="5" key="1">
    <citation type="submission" date="2021-03" db="EMBL/GenBank/DDBJ databases">
        <title>Acanthopleuribacteraceae sp. M133.</title>
        <authorList>
            <person name="Wang G."/>
        </authorList>
    </citation>
    <scope>NUCLEOTIDE SEQUENCE</scope>
    <source>
        <strain evidence="5">M133</strain>
    </source>
</reference>
<dbReference type="InterPro" id="IPR000873">
    <property type="entry name" value="AMP-dep_synth/lig_dom"/>
</dbReference>
<dbReference type="FunFam" id="3.40.50.980:FF:000001">
    <property type="entry name" value="Non-ribosomal peptide synthetase"/>
    <property type="match status" value="1"/>
</dbReference>
<dbReference type="Gene3D" id="3.30.559.10">
    <property type="entry name" value="Chloramphenicol acetyltransferase-like domain"/>
    <property type="match status" value="1"/>
</dbReference>
<dbReference type="RefSeq" id="WP_237379671.1">
    <property type="nucleotide sequence ID" value="NZ_CP071793.1"/>
</dbReference>
<accession>A0A8A4TKH1</accession>
<dbReference type="InterPro" id="IPR020806">
    <property type="entry name" value="PKS_PP-bd"/>
</dbReference>
<dbReference type="InterPro" id="IPR045851">
    <property type="entry name" value="AMP-bd_C_sf"/>
</dbReference>
<dbReference type="InterPro" id="IPR023213">
    <property type="entry name" value="CAT-like_dom_sf"/>
</dbReference>
<keyword evidence="6" id="KW-1185">Reference proteome</keyword>
<organism evidence="5 6">
    <name type="scientific">Sulfidibacter corallicola</name>
    <dbReference type="NCBI Taxonomy" id="2818388"/>
    <lineage>
        <taxon>Bacteria</taxon>
        <taxon>Pseudomonadati</taxon>
        <taxon>Acidobacteriota</taxon>
        <taxon>Holophagae</taxon>
        <taxon>Acanthopleuribacterales</taxon>
        <taxon>Acanthopleuribacteraceae</taxon>
        <taxon>Sulfidibacter</taxon>
    </lineage>
</organism>
<dbReference type="PANTHER" id="PTHR45527:SF1">
    <property type="entry name" value="FATTY ACID SYNTHASE"/>
    <property type="match status" value="1"/>
</dbReference>
<keyword evidence="1" id="KW-0596">Phosphopantetheine</keyword>
<dbReference type="Gene3D" id="3.30.559.30">
    <property type="entry name" value="Nonribosomal peptide synthetase, condensation domain"/>
    <property type="match status" value="1"/>
</dbReference>
<dbReference type="InterPro" id="IPR042099">
    <property type="entry name" value="ANL_N_sf"/>
</dbReference>
<dbReference type="InterPro" id="IPR010071">
    <property type="entry name" value="AA_adenyl_dom"/>
</dbReference>
<name>A0A8A4TKH1_SULCO</name>
<feature type="region of interest" description="Disordered" evidence="3">
    <location>
        <begin position="1082"/>
        <end position="1114"/>
    </location>
</feature>
<evidence type="ECO:0000259" key="4">
    <source>
        <dbReference type="PROSITE" id="PS50075"/>
    </source>
</evidence>
<dbReference type="SUPFAM" id="SSF47336">
    <property type="entry name" value="ACP-like"/>
    <property type="match status" value="1"/>
</dbReference>
<evidence type="ECO:0000313" key="6">
    <source>
        <dbReference type="Proteomes" id="UP000663929"/>
    </source>
</evidence>
<dbReference type="InterPro" id="IPR009081">
    <property type="entry name" value="PP-bd_ACP"/>
</dbReference>
<dbReference type="CDD" id="cd05930">
    <property type="entry name" value="A_NRPS"/>
    <property type="match status" value="1"/>
</dbReference>
<dbReference type="PANTHER" id="PTHR45527">
    <property type="entry name" value="NONRIBOSOMAL PEPTIDE SYNTHETASE"/>
    <property type="match status" value="1"/>
</dbReference>
<evidence type="ECO:0000256" key="3">
    <source>
        <dbReference type="SAM" id="MobiDB-lite"/>
    </source>
</evidence>
<evidence type="ECO:0000256" key="2">
    <source>
        <dbReference type="ARBA" id="ARBA00022553"/>
    </source>
</evidence>
<dbReference type="GO" id="GO:0031177">
    <property type="term" value="F:phosphopantetheine binding"/>
    <property type="evidence" value="ECO:0007669"/>
    <property type="project" value="InterPro"/>
</dbReference>
<keyword evidence="2" id="KW-0597">Phosphoprotein</keyword>
<dbReference type="Gene3D" id="3.30.300.30">
    <property type="match status" value="1"/>
</dbReference>
<sequence length="1114" mass="123747">MIDLHDRIAALSPDQRAALAERLAQRNVHADQLDLLLKQRKSHYPLSFAQQRMWLLEQLQGPSPTYLILTALDWRGPLDHEALHASLETLVARHVGLRTRFTLDADGAPRQEILDDLHYHLERQDFSQDAASCSAVDRHMANEAARGFDLTQGPPFKILLYRLGDDRWRLLFKVHHIIFDGWSEGILLAELTRSYAATIAGRRLTLPDPTIQYGQYAEWERHQRRQGRFENALTYWRGQLADVAPLALPHDGLRRPRPTRPGRTYAFTLAPHLTRDLNTFAQTQGATLFMVLLAGFKALLARVGGGDDIAVGTPIANRRRADCESVIGLFVNTLVLRTRLDERATFRELVARVRQTTLAGLNHGAVPFDHLVEALRPQRDPSRSPFFDVFFALQSMPIEPFHLEGVQLTPREVEPDTTANDLTLLLHPIGEGVRVRCKYDADLFSQSRIDQMMHHYRHLLEQAVRNPEIALSSLPLPGGAESVIRGDTWTGADGQSPQPVHRDFEARVRSTPDHPAVCTERETWSYTHLNAEADRIADRIRQAGIRPEARVAVCMPRCPHLVASVLGILKAGACYLPIDPEQPPSRRTAILAESGAVLALVDDEARISHPGAAHFQVMVVQAGPEPAQSQAAPANCVLPIHGDQLAYTIFTSGSTGRPRGVMITHQALARQVAWTRRTLGVGPDDRMLQQVPTSFDPSLIDLFVPLTSGATIVLARAGGQRDLQYLKGILASQRISLVQITPSAISILLELNAFHQQPRLRALIAGGEPLPPSVVNGVQRQSRGRIAMFNCYGPTEATITATFWRCPRTEPVSRTFIGVPVDGMQALILDASLQPVPRGAGGELYLAGPQLMRGYLNAPARTADRLRPHPFSKQPGARMYRTGDRARLSPDGHLNFLGRLDRQAKIRGFRIETGEVERAIQDAVPVRGCRVLVRGEGQSAQLTAFLATAGKPPDIAELRHRLGERLPTYMIPTSFAFLDTLPTLPSGKVDESALPSTAGVPEFRLQPPGSTLERQVAAIWKKHLGLEEIGVNANFFDCGGHSLLLVRIQKELQDLHGREIPLIHLFERPTIQALCQYLERKPETPTAPPSLDRRVAHQRGRRAQRQARARIPAR</sequence>
<dbReference type="FunFam" id="3.40.50.12780:FF:000012">
    <property type="entry name" value="Non-ribosomal peptide synthetase"/>
    <property type="match status" value="1"/>
</dbReference>
<evidence type="ECO:0000256" key="1">
    <source>
        <dbReference type="ARBA" id="ARBA00022450"/>
    </source>
</evidence>
<dbReference type="GO" id="GO:0044550">
    <property type="term" value="P:secondary metabolite biosynthetic process"/>
    <property type="evidence" value="ECO:0007669"/>
    <property type="project" value="TreeGrafter"/>
</dbReference>
<dbReference type="SUPFAM" id="SSF56801">
    <property type="entry name" value="Acetyl-CoA synthetase-like"/>
    <property type="match status" value="1"/>
</dbReference>
<dbReference type="SMART" id="SM00823">
    <property type="entry name" value="PKS_PP"/>
    <property type="match status" value="1"/>
</dbReference>
<dbReference type="GO" id="GO:0005737">
    <property type="term" value="C:cytoplasm"/>
    <property type="evidence" value="ECO:0007669"/>
    <property type="project" value="TreeGrafter"/>
</dbReference>
<dbReference type="Gene3D" id="1.10.1200.10">
    <property type="entry name" value="ACP-like"/>
    <property type="match status" value="1"/>
</dbReference>
<dbReference type="Pfam" id="PF00501">
    <property type="entry name" value="AMP-binding"/>
    <property type="match status" value="1"/>
</dbReference>
<gene>
    <name evidence="5" type="ORF">J3U87_31030</name>
</gene>
<dbReference type="CDD" id="cd19531">
    <property type="entry name" value="LCL_NRPS-like"/>
    <property type="match status" value="1"/>
</dbReference>
<dbReference type="Proteomes" id="UP000663929">
    <property type="component" value="Chromosome"/>
</dbReference>
<dbReference type="EMBL" id="CP071793">
    <property type="protein sequence ID" value="QTD50040.1"/>
    <property type="molecule type" value="Genomic_DNA"/>
</dbReference>